<dbReference type="AlphaFoldDB" id="A0A1J6IV21"/>
<gene>
    <name evidence="1" type="ORF">A4A49_38714</name>
</gene>
<dbReference type="Proteomes" id="UP000187609">
    <property type="component" value="Unassembled WGS sequence"/>
</dbReference>
<keyword evidence="2" id="KW-1185">Reference proteome</keyword>
<dbReference type="EMBL" id="MJEQ01037183">
    <property type="protein sequence ID" value="OIT08662.1"/>
    <property type="molecule type" value="Genomic_DNA"/>
</dbReference>
<dbReference type="Gramene" id="OIT08662">
    <property type="protein sequence ID" value="OIT08662"/>
    <property type="gene ID" value="A4A49_38714"/>
</dbReference>
<evidence type="ECO:0000313" key="2">
    <source>
        <dbReference type="Proteomes" id="UP000187609"/>
    </source>
</evidence>
<evidence type="ECO:0000313" key="1">
    <source>
        <dbReference type="EMBL" id="OIT08662.1"/>
    </source>
</evidence>
<protein>
    <submittedName>
        <fullName evidence="1">Uncharacterized protein</fullName>
    </submittedName>
</protein>
<reference evidence="1" key="1">
    <citation type="submission" date="2016-11" db="EMBL/GenBank/DDBJ databases">
        <title>The genome of Nicotiana attenuata.</title>
        <authorList>
            <person name="Xu S."/>
            <person name="Brockmoeller T."/>
            <person name="Gaquerel E."/>
            <person name="Navarro A."/>
            <person name="Kuhl H."/>
            <person name="Gase K."/>
            <person name="Ling Z."/>
            <person name="Zhou W."/>
            <person name="Kreitzer C."/>
            <person name="Stanke M."/>
            <person name="Tang H."/>
            <person name="Lyons E."/>
            <person name="Pandey P."/>
            <person name="Pandey S.P."/>
            <person name="Timmermann B."/>
            <person name="Baldwin I.T."/>
        </authorList>
    </citation>
    <scope>NUCLEOTIDE SEQUENCE [LARGE SCALE GENOMIC DNA]</scope>
    <source>
        <strain evidence="1">UT</strain>
    </source>
</reference>
<proteinExistence type="predicted"/>
<organism evidence="1 2">
    <name type="scientific">Nicotiana attenuata</name>
    <name type="common">Coyote tobacco</name>
    <dbReference type="NCBI Taxonomy" id="49451"/>
    <lineage>
        <taxon>Eukaryota</taxon>
        <taxon>Viridiplantae</taxon>
        <taxon>Streptophyta</taxon>
        <taxon>Embryophyta</taxon>
        <taxon>Tracheophyta</taxon>
        <taxon>Spermatophyta</taxon>
        <taxon>Magnoliopsida</taxon>
        <taxon>eudicotyledons</taxon>
        <taxon>Gunneridae</taxon>
        <taxon>Pentapetalae</taxon>
        <taxon>asterids</taxon>
        <taxon>lamiids</taxon>
        <taxon>Solanales</taxon>
        <taxon>Solanaceae</taxon>
        <taxon>Nicotianoideae</taxon>
        <taxon>Nicotianeae</taxon>
        <taxon>Nicotiana</taxon>
    </lineage>
</organism>
<comment type="caution">
    <text evidence="1">The sequence shown here is derived from an EMBL/GenBank/DDBJ whole genome shotgun (WGS) entry which is preliminary data.</text>
</comment>
<sequence length="79" mass="8869">MGILQSPRNKQKKCHQGCLYSFNKTQPFPSDLEDGISKTEPYMETKSPKQFIGAKKVTASFEKSPSSVVPLWNLISCCE</sequence>
<name>A0A1J6IV21_NICAT</name>
<accession>A0A1J6IV21</accession>